<reference evidence="2" key="1">
    <citation type="submission" date="2019-10" db="EMBL/GenBank/DDBJ databases">
        <authorList>
            <consortium name="DOE Joint Genome Institute"/>
            <person name="Kuo A."/>
            <person name="Miyauchi S."/>
            <person name="Kiss E."/>
            <person name="Drula E."/>
            <person name="Kohler A."/>
            <person name="Sanchez-Garcia M."/>
            <person name="Andreopoulos B."/>
            <person name="Barry K.W."/>
            <person name="Bonito G."/>
            <person name="Buee M."/>
            <person name="Carver A."/>
            <person name="Chen C."/>
            <person name="Cichocki N."/>
            <person name="Clum A."/>
            <person name="Culley D."/>
            <person name="Crous P.W."/>
            <person name="Fauchery L."/>
            <person name="Girlanda M."/>
            <person name="Hayes R."/>
            <person name="Keri Z."/>
            <person name="LaButti K."/>
            <person name="Lipzen A."/>
            <person name="Lombard V."/>
            <person name="Magnuson J."/>
            <person name="Maillard F."/>
            <person name="Morin E."/>
            <person name="Murat C."/>
            <person name="Nolan M."/>
            <person name="Ohm R."/>
            <person name="Pangilinan J."/>
            <person name="Pereira M."/>
            <person name="Perotto S."/>
            <person name="Peter M."/>
            <person name="Riley R."/>
            <person name="Sitrit Y."/>
            <person name="Stielow B."/>
            <person name="Szollosi G."/>
            <person name="Zifcakova L."/>
            <person name="Stursova M."/>
            <person name="Spatafora J.W."/>
            <person name="Tedersoo L."/>
            <person name="Vaario L.-M."/>
            <person name="Yamada A."/>
            <person name="Yan M."/>
            <person name="Wang P."/>
            <person name="Xu J."/>
            <person name="Bruns T."/>
            <person name="Baldrian P."/>
            <person name="Vilgalys R."/>
            <person name="Henrissat B."/>
            <person name="Grigoriev I.V."/>
            <person name="Hibbett D."/>
            <person name="Nagy L.G."/>
            <person name="Martin F.M."/>
        </authorList>
    </citation>
    <scope>NUCLEOTIDE SEQUENCE</scope>
    <source>
        <strain evidence="2">Prilba</strain>
    </source>
</reference>
<accession>A0A9P5N6C3</accession>
<evidence type="ECO:0000313" key="2">
    <source>
        <dbReference type="EMBL" id="KAF8487482.1"/>
    </source>
</evidence>
<organism evidence="2 3">
    <name type="scientific">Russula ochroleuca</name>
    <dbReference type="NCBI Taxonomy" id="152965"/>
    <lineage>
        <taxon>Eukaryota</taxon>
        <taxon>Fungi</taxon>
        <taxon>Dikarya</taxon>
        <taxon>Basidiomycota</taxon>
        <taxon>Agaricomycotina</taxon>
        <taxon>Agaricomycetes</taxon>
        <taxon>Russulales</taxon>
        <taxon>Russulaceae</taxon>
        <taxon>Russula</taxon>
    </lineage>
</organism>
<dbReference type="AlphaFoldDB" id="A0A9P5N6C3"/>
<keyword evidence="3" id="KW-1185">Reference proteome</keyword>
<gene>
    <name evidence="2" type="ORF">DFH94DRAFT_706635</name>
</gene>
<evidence type="ECO:0000256" key="1">
    <source>
        <dbReference type="SAM" id="MobiDB-lite"/>
    </source>
</evidence>
<name>A0A9P5N6C3_9AGAM</name>
<feature type="compositionally biased region" description="Basic residues" evidence="1">
    <location>
        <begin position="135"/>
        <end position="144"/>
    </location>
</feature>
<protein>
    <submittedName>
        <fullName evidence="2">Uncharacterized protein</fullName>
    </submittedName>
</protein>
<reference evidence="2" key="2">
    <citation type="journal article" date="2020" name="Nat. Commun.">
        <title>Large-scale genome sequencing of mycorrhizal fungi provides insights into the early evolution of symbiotic traits.</title>
        <authorList>
            <person name="Miyauchi S."/>
            <person name="Kiss E."/>
            <person name="Kuo A."/>
            <person name="Drula E."/>
            <person name="Kohler A."/>
            <person name="Sanchez-Garcia M."/>
            <person name="Morin E."/>
            <person name="Andreopoulos B."/>
            <person name="Barry K.W."/>
            <person name="Bonito G."/>
            <person name="Buee M."/>
            <person name="Carver A."/>
            <person name="Chen C."/>
            <person name="Cichocki N."/>
            <person name="Clum A."/>
            <person name="Culley D."/>
            <person name="Crous P.W."/>
            <person name="Fauchery L."/>
            <person name="Girlanda M."/>
            <person name="Hayes R.D."/>
            <person name="Keri Z."/>
            <person name="LaButti K."/>
            <person name="Lipzen A."/>
            <person name="Lombard V."/>
            <person name="Magnuson J."/>
            <person name="Maillard F."/>
            <person name="Murat C."/>
            <person name="Nolan M."/>
            <person name="Ohm R.A."/>
            <person name="Pangilinan J."/>
            <person name="Pereira M.F."/>
            <person name="Perotto S."/>
            <person name="Peter M."/>
            <person name="Pfister S."/>
            <person name="Riley R."/>
            <person name="Sitrit Y."/>
            <person name="Stielow J.B."/>
            <person name="Szollosi G."/>
            <person name="Zifcakova L."/>
            <person name="Stursova M."/>
            <person name="Spatafora J.W."/>
            <person name="Tedersoo L."/>
            <person name="Vaario L.M."/>
            <person name="Yamada A."/>
            <person name="Yan M."/>
            <person name="Wang P."/>
            <person name="Xu J."/>
            <person name="Bruns T."/>
            <person name="Baldrian P."/>
            <person name="Vilgalys R."/>
            <person name="Dunand C."/>
            <person name="Henrissat B."/>
            <person name="Grigoriev I.V."/>
            <person name="Hibbett D."/>
            <person name="Nagy L.G."/>
            <person name="Martin F.M."/>
        </authorList>
    </citation>
    <scope>NUCLEOTIDE SEQUENCE</scope>
    <source>
        <strain evidence="2">Prilba</strain>
    </source>
</reference>
<feature type="region of interest" description="Disordered" evidence="1">
    <location>
        <begin position="135"/>
        <end position="163"/>
    </location>
</feature>
<proteinExistence type="predicted"/>
<sequence>MLADNCTVSSPPSRVFDQRTATAYFLSHKRSQSPPPSAAAAFTSAFRFSSSATLFTEFPLPIPERVRAFGLLGLLVEFDLFVLLGRFFFRRIEARGSSPVTCCFTFGENQNGISGAQDRNRMGLDQALAWCRKGGKAYHRKPKRREGGGRRKGRELRENPTLR</sequence>
<dbReference type="EMBL" id="WHVB01000001">
    <property type="protein sequence ID" value="KAF8487482.1"/>
    <property type="molecule type" value="Genomic_DNA"/>
</dbReference>
<comment type="caution">
    <text evidence="2">The sequence shown here is derived from an EMBL/GenBank/DDBJ whole genome shotgun (WGS) entry which is preliminary data.</text>
</comment>
<evidence type="ECO:0000313" key="3">
    <source>
        <dbReference type="Proteomes" id="UP000759537"/>
    </source>
</evidence>
<dbReference type="Proteomes" id="UP000759537">
    <property type="component" value="Unassembled WGS sequence"/>
</dbReference>
<feature type="compositionally biased region" description="Basic and acidic residues" evidence="1">
    <location>
        <begin position="145"/>
        <end position="163"/>
    </location>
</feature>